<organism evidence="1 2">
    <name type="scientific">Cellulomonas fimi (strain ATCC 484 / DSM 20113 / JCM 1341 / CCUG 24087 / LMG 16345 / NBRC 15513 / NCIMB 8980 / NCTC 7547 / NRS-133)</name>
    <dbReference type="NCBI Taxonomy" id="590998"/>
    <lineage>
        <taxon>Bacteria</taxon>
        <taxon>Bacillati</taxon>
        <taxon>Actinomycetota</taxon>
        <taxon>Actinomycetes</taxon>
        <taxon>Micrococcales</taxon>
        <taxon>Cellulomonadaceae</taxon>
        <taxon>Cellulomonas</taxon>
    </lineage>
</organism>
<dbReference type="STRING" id="590998.Celf_0361"/>
<dbReference type="AlphaFoldDB" id="F4H6Z7"/>
<dbReference type="KEGG" id="cfi:Celf_0361"/>
<gene>
    <name evidence="1" type="ordered locus">Celf_0361</name>
</gene>
<reference evidence="1 2" key="1">
    <citation type="submission" date="2011-04" db="EMBL/GenBank/DDBJ databases">
        <title>Complete sequence of Cellulomonas fimi ATCC 484.</title>
        <authorList>
            <consortium name="US DOE Joint Genome Institute"/>
            <person name="Lucas S."/>
            <person name="Han J."/>
            <person name="Lapidus A."/>
            <person name="Cheng J.-F."/>
            <person name="Goodwin L."/>
            <person name="Pitluck S."/>
            <person name="Peters L."/>
            <person name="Chertkov O."/>
            <person name="Detter J.C."/>
            <person name="Han C."/>
            <person name="Tapia R."/>
            <person name="Land M."/>
            <person name="Hauser L."/>
            <person name="Kyrpides N."/>
            <person name="Ivanova N."/>
            <person name="Ovchinnikova G."/>
            <person name="Pagani I."/>
            <person name="Mead D."/>
            <person name="Brumm P."/>
            <person name="Woyke T."/>
        </authorList>
    </citation>
    <scope>NUCLEOTIDE SEQUENCE [LARGE SCALE GENOMIC DNA]</scope>
    <source>
        <strain evidence="2">ATCC 484 / DSM 20113 / JCM 1341 / NBRC 15513 / NCIMB 8980 / NCTC 7547</strain>
    </source>
</reference>
<accession>F4H6Z7</accession>
<sequence length="275" mass="27278">MTGTDTLTRHAPRPPVDPTGLAAARTLTFARLDAAAAPARPTRHHPVRWGLAAASAAALTVAGLTLPSPGDQPAFAGWTAVPTPLTGDALAARGGECEAAASSHDMPAADGATPLLAEERGPHTFTVIASDAWVRYCFTGPGFSFVDGHSTDGGMAYAGSGSPAVDGESVAVVSTDAFAAPSAGGLTVAVSGRYTVAGEQWSMALGRVAPDVGAVEVVLADGTSVEATAASGTWAAWWPGTAEPREVVGTLADGGTVAVEVEATVSGVPNPGATP</sequence>
<keyword evidence="2" id="KW-1185">Reference proteome</keyword>
<dbReference type="EMBL" id="CP002666">
    <property type="protein sequence ID" value="AEE44506.1"/>
    <property type="molecule type" value="Genomic_DNA"/>
</dbReference>
<dbReference type="eggNOG" id="ENOG5030VJG">
    <property type="taxonomic scope" value="Bacteria"/>
</dbReference>
<evidence type="ECO:0000313" key="2">
    <source>
        <dbReference type="Proteomes" id="UP000008460"/>
    </source>
</evidence>
<dbReference type="RefSeq" id="WP_013769535.1">
    <property type="nucleotide sequence ID" value="NC_015514.1"/>
</dbReference>
<protein>
    <submittedName>
        <fullName evidence="1">Uncharacterized protein</fullName>
    </submittedName>
</protein>
<evidence type="ECO:0000313" key="1">
    <source>
        <dbReference type="EMBL" id="AEE44506.1"/>
    </source>
</evidence>
<name>F4H6Z7_CELFA</name>
<proteinExistence type="predicted"/>
<dbReference type="Proteomes" id="UP000008460">
    <property type="component" value="Chromosome"/>
</dbReference>
<dbReference type="HOGENOM" id="CLU_1068298_0_0_11"/>